<evidence type="ECO:0000313" key="3">
    <source>
        <dbReference type="Proteomes" id="UP000035067"/>
    </source>
</evidence>
<sequence>MRNLVTLVVLLTLGAVCNFVVLPGLATNFRNVFAAPGLPMEQFFNEGPPTLFRVFWFCNVGAVLAWVYRTWQRRAASAARVARMRGYWWITASLLLAAGVVCSAFTIWIPFPQVSLMGEVLLLALLLVDEALFFWLPTVLASPRSYRLAAPGAQIFQKT</sequence>
<gene>
    <name evidence="2" type="ORF">TE42_01710</name>
</gene>
<keyword evidence="1" id="KW-1133">Transmembrane helix</keyword>
<protein>
    <submittedName>
        <fullName evidence="2">Uncharacterized protein</fullName>
    </submittedName>
</protein>
<feature type="transmembrane region" description="Helical" evidence="1">
    <location>
        <begin position="88"/>
        <end position="109"/>
    </location>
</feature>
<feature type="transmembrane region" description="Helical" evidence="1">
    <location>
        <begin position="50"/>
        <end position="68"/>
    </location>
</feature>
<comment type="caution">
    <text evidence="2">The sequence shown here is derived from an EMBL/GenBank/DDBJ whole genome shotgun (WGS) entry which is preliminary data.</text>
</comment>
<organism evidence="2 3">
    <name type="scientific">Candidatus Synechococcus spongiarum SP3</name>
    <dbReference type="NCBI Taxonomy" id="1604020"/>
    <lineage>
        <taxon>Bacteria</taxon>
        <taxon>Bacillati</taxon>
        <taxon>Cyanobacteriota</taxon>
        <taxon>Cyanophyceae</taxon>
        <taxon>Synechococcales</taxon>
        <taxon>Synechococcaceae</taxon>
        <taxon>Synechococcus</taxon>
    </lineage>
</organism>
<dbReference type="PATRIC" id="fig|1604020.3.peg.1443"/>
<feature type="transmembrane region" description="Helical" evidence="1">
    <location>
        <begin position="121"/>
        <end position="141"/>
    </location>
</feature>
<keyword evidence="1" id="KW-0812">Transmembrane</keyword>
<dbReference type="AlphaFoldDB" id="A0A0G2IWY6"/>
<reference evidence="2 3" key="1">
    <citation type="submission" date="2015-01" db="EMBL/GenBank/DDBJ databases">
        <title>Lifestyle Evolution in Cyanobacterial Symbionts of Sponges.</title>
        <authorList>
            <person name="Burgsdorf I."/>
            <person name="Slaby B.M."/>
            <person name="Handley K.M."/>
            <person name="Haber M."/>
            <person name="Blom J."/>
            <person name="Marshall C.W."/>
            <person name="Gilbert J.A."/>
            <person name="Hentschel U."/>
            <person name="Steindler L."/>
        </authorList>
    </citation>
    <scope>NUCLEOTIDE SEQUENCE [LARGE SCALE GENOMIC DNA]</scope>
    <source>
        <strain evidence="2">SP3</strain>
    </source>
</reference>
<accession>A0A0G2IWY6</accession>
<dbReference type="Proteomes" id="UP000035067">
    <property type="component" value="Unassembled WGS sequence"/>
</dbReference>
<dbReference type="EMBL" id="JXQG01000005">
    <property type="protein sequence ID" value="KKZ13113.1"/>
    <property type="molecule type" value="Genomic_DNA"/>
</dbReference>
<evidence type="ECO:0000313" key="2">
    <source>
        <dbReference type="EMBL" id="KKZ13113.1"/>
    </source>
</evidence>
<keyword evidence="1" id="KW-0472">Membrane</keyword>
<evidence type="ECO:0000256" key="1">
    <source>
        <dbReference type="SAM" id="Phobius"/>
    </source>
</evidence>
<proteinExistence type="predicted"/>
<name>A0A0G2IWY6_9SYNE</name>